<evidence type="ECO:0000256" key="5">
    <source>
        <dbReference type="ARBA" id="ARBA00023295"/>
    </source>
</evidence>
<dbReference type="GO" id="GO:0016998">
    <property type="term" value="P:cell wall macromolecule catabolic process"/>
    <property type="evidence" value="ECO:0007669"/>
    <property type="project" value="InterPro"/>
</dbReference>
<dbReference type="GO" id="GO:0031640">
    <property type="term" value="P:killing of cells of another organism"/>
    <property type="evidence" value="ECO:0007669"/>
    <property type="project" value="UniProtKB-KW"/>
</dbReference>
<comment type="similarity">
    <text evidence="6">Belongs to the glycosyl hydrolase 24 family.</text>
</comment>
<dbReference type="GO" id="GO:0042742">
    <property type="term" value="P:defense response to bacterium"/>
    <property type="evidence" value="ECO:0007669"/>
    <property type="project" value="UniProtKB-KW"/>
</dbReference>
<dbReference type="HAMAP" id="MF_04110">
    <property type="entry name" value="ENDOLYSIN_T4"/>
    <property type="match status" value="1"/>
</dbReference>
<name>A0A0N0I990_9GAMM</name>
<evidence type="ECO:0000256" key="3">
    <source>
        <dbReference type="ARBA" id="ARBA00022638"/>
    </source>
</evidence>
<reference evidence="8 9" key="1">
    <citation type="submission" date="2015-07" db="EMBL/GenBank/DDBJ databases">
        <title>ATOL: Assembling a taxonomically balanced genome-scale reconstruction of the evolutionary history of the Enterobacteriaceae.</title>
        <authorList>
            <person name="Plunkett G.III."/>
            <person name="Neeno-Eckwall E.C."/>
            <person name="Glasner J.D."/>
            <person name="Perna N.T."/>
        </authorList>
    </citation>
    <scope>NUCLEOTIDE SEQUENCE [LARGE SCALE GENOMIC DNA]</scope>
    <source>
        <strain evidence="8 9">ATCC 35017</strain>
    </source>
</reference>
<gene>
    <name evidence="8" type="ORF">M992_2506</name>
</gene>
<dbReference type="InterPro" id="IPR002196">
    <property type="entry name" value="Glyco_hydro_24"/>
</dbReference>
<evidence type="ECO:0000256" key="2">
    <source>
        <dbReference type="ARBA" id="ARBA00022529"/>
    </source>
</evidence>
<evidence type="ECO:0000256" key="4">
    <source>
        <dbReference type="ARBA" id="ARBA00022801"/>
    </source>
</evidence>
<evidence type="ECO:0000256" key="1">
    <source>
        <dbReference type="ARBA" id="ARBA00000632"/>
    </source>
</evidence>
<dbReference type="PANTHER" id="PTHR38107">
    <property type="match status" value="1"/>
</dbReference>
<dbReference type="InterPro" id="IPR034690">
    <property type="entry name" value="Endolysin_T4_type"/>
</dbReference>
<dbReference type="SUPFAM" id="SSF53955">
    <property type="entry name" value="Lysozyme-like"/>
    <property type="match status" value="1"/>
</dbReference>
<keyword evidence="2 6" id="KW-0929">Antimicrobial</keyword>
<evidence type="ECO:0000313" key="9">
    <source>
        <dbReference type="Proteomes" id="UP000053226"/>
    </source>
</evidence>
<dbReference type="InterPro" id="IPR051018">
    <property type="entry name" value="Bacteriophage_GH24"/>
</dbReference>
<dbReference type="OrthoDB" id="8141296at2"/>
<proteinExistence type="inferred from homology"/>
<protein>
    <recommendedName>
        <fullName evidence="6">Lysozyme</fullName>
        <ecNumber evidence="6">3.2.1.17</ecNumber>
    </recommendedName>
</protein>
<feature type="transmembrane region" description="Helical" evidence="7">
    <location>
        <begin position="7"/>
        <end position="27"/>
    </location>
</feature>
<dbReference type="EMBL" id="LGAA01000026">
    <property type="protein sequence ID" value="KPD01963.1"/>
    <property type="molecule type" value="Genomic_DNA"/>
</dbReference>
<dbReference type="InterPro" id="IPR023346">
    <property type="entry name" value="Lysozyme-like_dom_sf"/>
</dbReference>
<dbReference type="PANTHER" id="PTHR38107:SF3">
    <property type="entry name" value="LYSOZYME RRRD-RELATED"/>
    <property type="match status" value="1"/>
</dbReference>
<dbReference type="CDD" id="cd16900">
    <property type="entry name" value="endolysin_R21-like"/>
    <property type="match status" value="1"/>
</dbReference>
<comment type="caution">
    <text evidence="8">The sequence shown here is derived from an EMBL/GenBank/DDBJ whole genome shotgun (WGS) entry which is preliminary data.</text>
</comment>
<keyword evidence="3 6" id="KW-0081">Bacteriolytic enzyme</keyword>
<keyword evidence="7" id="KW-0812">Transmembrane</keyword>
<keyword evidence="4 6" id="KW-0378">Hydrolase</keyword>
<sequence>MAKIPKKIAVAIGSGVIGLSVAMISLFEGVEHKPYKDVVGVTTVCYGHTGSDIVYGKTYTEEECLALLEKDLSKVRSGIDPLIKVDISDETRAALYSFTYNFGVGAFSRSTLLKKLNAGDIDGACNELNRWIYAGGKQWKGLITRREIEKTVCLGSL</sequence>
<dbReference type="EC" id="3.2.1.17" evidence="6"/>
<keyword evidence="9" id="KW-1185">Reference proteome</keyword>
<dbReference type="Gene3D" id="1.10.530.40">
    <property type="match status" value="1"/>
</dbReference>
<keyword evidence="5 6" id="KW-0326">Glycosidase</keyword>
<keyword evidence="7" id="KW-0472">Membrane</keyword>
<dbReference type="HAMAP" id="MF_04136">
    <property type="entry name" value="SAR_ENDOLYSIN"/>
    <property type="match status" value="1"/>
</dbReference>
<dbReference type="GO" id="GO:0003796">
    <property type="term" value="F:lysozyme activity"/>
    <property type="evidence" value="ECO:0007669"/>
    <property type="project" value="UniProtKB-EC"/>
</dbReference>
<dbReference type="Pfam" id="PF00959">
    <property type="entry name" value="Phage_lysozyme"/>
    <property type="match status" value="1"/>
</dbReference>
<dbReference type="InterPro" id="IPR043688">
    <property type="entry name" value="SAR_endolysin-like"/>
</dbReference>
<dbReference type="Proteomes" id="UP000053226">
    <property type="component" value="Unassembled WGS sequence"/>
</dbReference>
<dbReference type="AlphaFoldDB" id="A0A0N0I990"/>
<evidence type="ECO:0000256" key="7">
    <source>
        <dbReference type="SAM" id="Phobius"/>
    </source>
</evidence>
<dbReference type="GO" id="GO:0009253">
    <property type="term" value="P:peptidoglycan catabolic process"/>
    <property type="evidence" value="ECO:0007669"/>
    <property type="project" value="InterPro"/>
</dbReference>
<accession>A0A0N0I990</accession>
<comment type="catalytic activity">
    <reaction evidence="1 6">
        <text>Hydrolysis of (1-&gt;4)-beta-linkages between N-acetylmuramic acid and N-acetyl-D-glucosamine residues in a peptidoglycan and between N-acetyl-D-glucosamine residues in chitodextrins.</text>
        <dbReference type="EC" id="3.2.1.17"/>
    </reaction>
</comment>
<evidence type="ECO:0000256" key="6">
    <source>
        <dbReference type="RuleBase" id="RU003788"/>
    </source>
</evidence>
<keyword evidence="7" id="KW-1133">Transmembrane helix</keyword>
<organism evidence="8 9">
    <name type="scientific">Moellerella wisconsensis ATCC 35017</name>
    <dbReference type="NCBI Taxonomy" id="1354267"/>
    <lineage>
        <taxon>Bacteria</taxon>
        <taxon>Pseudomonadati</taxon>
        <taxon>Pseudomonadota</taxon>
        <taxon>Gammaproteobacteria</taxon>
        <taxon>Enterobacterales</taxon>
        <taxon>Morganellaceae</taxon>
        <taxon>Moellerella</taxon>
    </lineage>
</organism>
<dbReference type="InterPro" id="IPR023347">
    <property type="entry name" value="Lysozyme_dom_sf"/>
</dbReference>
<dbReference type="RefSeq" id="WP_053908905.1">
    <property type="nucleotide sequence ID" value="NZ_CAWMUS010000026.1"/>
</dbReference>
<evidence type="ECO:0000313" key="8">
    <source>
        <dbReference type="EMBL" id="KPD01963.1"/>
    </source>
</evidence>